<gene>
    <name evidence="9" type="ORF">CP99DC5_0901</name>
</gene>
<keyword evidence="3" id="KW-1003">Cell membrane</keyword>
<evidence type="ECO:0000256" key="8">
    <source>
        <dbReference type="SAM" id="Phobius"/>
    </source>
</evidence>
<dbReference type="Proteomes" id="UP000014627">
    <property type="component" value="Unassembled WGS sequence"/>
</dbReference>
<evidence type="ECO:0000256" key="2">
    <source>
        <dbReference type="ARBA" id="ARBA00007776"/>
    </source>
</evidence>
<organism evidence="9 10">
    <name type="scientific">Chlamydia psittaci 99DC5</name>
    <dbReference type="NCBI Taxonomy" id="1112251"/>
    <lineage>
        <taxon>Bacteria</taxon>
        <taxon>Pseudomonadati</taxon>
        <taxon>Chlamydiota</taxon>
        <taxon>Chlamydiia</taxon>
        <taxon>Chlamydiales</taxon>
        <taxon>Chlamydiaceae</taxon>
        <taxon>Chlamydia/Chlamydophila group</taxon>
        <taxon>Chlamydia</taxon>
    </lineage>
</organism>
<keyword evidence="6 8" id="KW-1133">Transmembrane helix</keyword>
<comment type="subcellular location">
    <subcellularLocation>
        <location evidence="1">Cell membrane</location>
        <topology evidence="1">Multi-pass membrane protein</topology>
    </subcellularLocation>
</comment>
<evidence type="ECO:0000313" key="10">
    <source>
        <dbReference type="Proteomes" id="UP000014627"/>
    </source>
</evidence>
<feature type="transmembrane region" description="Helical" evidence="8">
    <location>
        <begin position="93"/>
        <end position="115"/>
    </location>
</feature>
<evidence type="ECO:0000256" key="6">
    <source>
        <dbReference type="ARBA" id="ARBA00022989"/>
    </source>
</evidence>
<accession>A0ABN0MNS3</accession>
<proteinExistence type="inferred from homology"/>
<comment type="caution">
    <text evidence="9">The sequence shown here is derived from an EMBL/GenBank/DDBJ whole genome shotgun (WGS) entry which is preliminary data.</text>
</comment>
<evidence type="ECO:0000256" key="5">
    <source>
        <dbReference type="ARBA" id="ARBA00022960"/>
    </source>
</evidence>
<comment type="similarity">
    <text evidence="2">Belongs to the MreD family.</text>
</comment>
<name>A0ABN0MNS3_CHLPS</name>
<dbReference type="GeneID" id="31513685"/>
<evidence type="ECO:0000256" key="1">
    <source>
        <dbReference type="ARBA" id="ARBA00004651"/>
    </source>
</evidence>
<evidence type="ECO:0000313" key="9">
    <source>
        <dbReference type="EMBL" id="EPJ27542.1"/>
    </source>
</evidence>
<keyword evidence="7 8" id="KW-0472">Membrane</keyword>
<feature type="transmembrane region" description="Helical" evidence="8">
    <location>
        <begin position="48"/>
        <end position="81"/>
    </location>
</feature>
<reference evidence="9 10" key="1">
    <citation type="submission" date="2013-04" db="EMBL/GenBank/DDBJ databases">
        <title>Genome sequence of Chlamydia psittaci 99DC5.</title>
        <authorList>
            <person name="Huot-Creasy H."/>
            <person name="McCracken C.L."/>
            <person name="Humphries M."/>
            <person name="Sachse K."/>
            <person name="Laroucau K."/>
            <person name="Bavoil P."/>
            <person name="Myers G.S."/>
        </authorList>
    </citation>
    <scope>NUCLEOTIDE SEQUENCE [LARGE SCALE GENOMIC DNA]</scope>
    <source>
        <strain evidence="9 10">99DC5</strain>
    </source>
</reference>
<dbReference type="Pfam" id="PF04093">
    <property type="entry name" value="MreD"/>
    <property type="match status" value="1"/>
</dbReference>
<keyword evidence="4 8" id="KW-0812">Transmembrane</keyword>
<protein>
    <submittedName>
        <fullName evidence="9">Rod shape-determining MreD family protein</fullName>
    </submittedName>
</protein>
<dbReference type="RefSeq" id="WP_006343127.1">
    <property type="nucleotide sequence ID" value="NZ_KE356190.1"/>
</dbReference>
<dbReference type="EMBL" id="ATLC01000054">
    <property type="protein sequence ID" value="EPJ27542.1"/>
    <property type="molecule type" value="Genomic_DNA"/>
</dbReference>
<dbReference type="InterPro" id="IPR007227">
    <property type="entry name" value="Cell_shape_determining_MreD"/>
</dbReference>
<sequence>MDRLISLQCLFLSILSFFLCPQYTPHLCPIFFGPYLVANFYRLSKEKVLIHALIIGLFCDIGSSYLFGIHAFLYVITSSLLHKMHTIFLKDRWLSIPIIHSMFALVFSCFSYPTLAFFNYKILWNFSSLLVDVKHAFTIDFLYSGIIYLLPCTITQGIFKMRGFLRSRSCY</sequence>
<evidence type="ECO:0000256" key="3">
    <source>
        <dbReference type="ARBA" id="ARBA00022475"/>
    </source>
</evidence>
<keyword evidence="5" id="KW-0133">Cell shape</keyword>
<evidence type="ECO:0000256" key="4">
    <source>
        <dbReference type="ARBA" id="ARBA00022692"/>
    </source>
</evidence>
<keyword evidence="10" id="KW-1185">Reference proteome</keyword>
<evidence type="ECO:0000256" key="7">
    <source>
        <dbReference type="ARBA" id="ARBA00023136"/>
    </source>
</evidence>
<feature type="transmembrane region" description="Helical" evidence="8">
    <location>
        <begin position="135"/>
        <end position="159"/>
    </location>
</feature>